<dbReference type="EMBL" id="FUYR01000002">
    <property type="protein sequence ID" value="SKB76162.1"/>
    <property type="molecule type" value="Genomic_DNA"/>
</dbReference>
<feature type="transmembrane region" description="Helical" evidence="5">
    <location>
        <begin position="269"/>
        <end position="293"/>
    </location>
</feature>
<feature type="domain" description="Major facilitator superfamily (MFS) profile" evidence="6">
    <location>
        <begin position="11"/>
        <end position="428"/>
    </location>
</feature>
<keyword evidence="2 5" id="KW-0812">Transmembrane</keyword>
<keyword evidence="3 5" id="KW-1133">Transmembrane helix</keyword>
<feature type="transmembrane region" description="Helical" evidence="5">
    <location>
        <begin position="101"/>
        <end position="124"/>
    </location>
</feature>
<dbReference type="CDD" id="cd17319">
    <property type="entry name" value="MFS_ExuT_GudP_like"/>
    <property type="match status" value="1"/>
</dbReference>
<evidence type="ECO:0000313" key="7">
    <source>
        <dbReference type="EMBL" id="SKB76162.1"/>
    </source>
</evidence>
<feature type="transmembrane region" description="Helical" evidence="5">
    <location>
        <begin position="50"/>
        <end position="69"/>
    </location>
</feature>
<dbReference type="Pfam" id="PF07690">
    <property type="entry name" value="MFS_1"/>
    <property type="match status" value="1"/>
</dbReference>
<dbReference type="InterPro" id="IPR020846">
    <property type="entry name" value="MFS_dom"/>
</dbReference>
<feature type="transmembrane region" description="Helical" evidence="5">
    <location>
        <begin position="402"/>
        <end position="425"/>
    </location>
</feature>
<keyword evidence="4 5" id="KW-0472">Membrane</keyword>
<keyword evidence="8" id="KW-1185">Reference proteome</keyword>
<organism evidence="7 8">
    <name type="scientific">Daejeonella lutea</name>
    <dbReference type="NCBI Taxonomy" id="572036"/>
    <lineage>
        <taxon>Bacteria</taxon>
        <taxon>Pseudomonadati</taxon>
        <taxon>Bacteroidota</taxon>
        <taxon>Sphingobacteriia</taxon>
        <taxon>Sphingobacteriales</taxon>
        <taxon>Sphingobacteriaceae</taxon>
        <taxon>Daejeonella</taxon>
    </lineage>
</organism>
<accession>A0A1T5DWH9</accession>
<dbReference type="PANTHER" id="PTHR11662">
    <property type="entry name" value="SOLUTE CARRIER FAMILY 17"/>
    <property type="match status" value="1"/>
</dbReference>
<dbReference type="Gene3D" id="1.20.1250.20">
    <property type="entry name" value="MFS general substrate transporter like domains"/>
    <property type="match status" value="2"/>
</dbReference>
<dbReference type="GO" id="GO:0015134">
    <property type="term" value="F:hexuronate transmembrane transporter activity"/>
    <property type="evidence" value="ECO:0007669"/>
    <property type="project" value="TreeGrafter"/>
</dbReference>
<feature type="transmembrane region" description="Helical" evidence="5">
    <location>
        <begin position="244"/>
        <end position="263"/>
    </location>
</feature>
<dbReference type="InterPro" id="IPR036259">
    <property type="entry name" value="MFS_trans_sf"/>
</dbReference>
<dbReference type="OrthoDB" id="9781156at2"/>
<evidence type="ECO:0000259" key="6">
    <source>
        <dbReference type="PROSITE" id="PS50850"/>
    </source>
</evidence>
<sequence length="434" mass="48262">MKPMTNYRWTICSLVFFATTINYLDRQVISLLKPVLEKEFQWTESDYANIVAAFQLAYALGMVGIGSVIDKIGTKLGYAISLFLWSIASIMHAFATSTFGFGVFRAFLGVTEAGNFPAAIKVVAEWFPKKERALATGIFNCGTNIGAVIAPLVVPWLAVTYGWQMAFIATGAVGFLWLAFWFSMYKLPAQHKRVSEAELAYIHSDPDMNETGSEDTKTTIPWTKLLTYKQTWAFAVGKFLSDGVWWFFLFWLPAFLIAEYGLVGMEVSIPVAVVYIMAGVGSILGGWLPMWFVRSKGWSMVRARKTSMLIYAIFPLMVMFSQEAGSYNMWYAVIIIGIAASAHQAWSANIFTTVSDMFPKRSIGAVIGIGGMFGGFGAILIAKTAGALLDHYRSIGQIETGYYILFLFCGTAYLIAWFLMFRVLVPKMTPISEL</sequence>
<proteinExistence type="predicted"/>
<dbReference type="PROSITE" id="PS50850">
    <property type="entry name" value="MFS"/>
    <property type="match status" value="1"/>
</dbReference>
<feature type="transmembrane region" description="Helical" evidence="5">
    <location>
        <begin position="305"/>
        <end position="322"/>
    </location>
</feature>
<feature type="transmembrane region" description="Helical" evidence="5">
    <location>
        <begin position="76"/>
        <end position="95"/>
    </location>
</feature>
<dbReference type="PIRSF" id="PIRSF002808">
    <property type="entry name" value="Hexose_phosphate_transp"/>
    <property type="match status" value="1"/>
</dbReference>
<evidence type="ECO:0000256" key="4">
    <source>
        <dbReference type="ARBA" id="ARBA00023136"/>
    </source>
</evidence>
<evidence type="ECO:0000256" key="5">
    <source>
        <dbReference type="SAM" id="Phobius"/>
    </source>
</evidence>
<dbReference type="STRING" id="572036.SAMN05661099_2685"/>
<dbReference type="PANTHER" id="PTHR11662:SF285">
    <property type="entry name" value="HEXURONATE TRANSPORTER"/>
    <property type="match status" value="1"/>
</dbReference>
<comment type="subcellular location">
    <subcellularLocation>
        <location evidence="1">Membrane</location>
        <topology evidence="1">Multi-pass membrane protein</topology>
    </subcellularLocation>
</comment>
<name>A0A1T5DWH9_9SPHI</name>
<dbReference type="SUPFAM" id="SSF103473">
    <property type="entry name" value="MFS general substrate transporter"/>
    <property type="match status" value="1"/>
</dbReference>
<dbReference type="InterPro" id="IPR050382">
    <property type="entry name" value="MFS_Na/Anion_cotransporter"/>
</dbReference>
<dbReference type="Proteomes" id="UP000189981">
    <property type="component" value="Unassembled WGS sequence"/>
</dbReference>
<dbReference type="GO" id="GO:0016020">
    <property type="term" value="C:membrane"/>
    <property type="evidence" value="ECO:0007669"/>
    <property type="project" value="UniProtKB-SubCell"/>
</dbReference>
<dbReference type="InterPro" id="IPR011701">
    <property type="entry name" value="MFS"/>
</dbReference>
<evidence type="ECO:0000256" key="3">
    <source>
        <dbReference type="ARBA" id="ARBA00022989"/>
    </source>
</evidence>
<evidence type="ECO:0000256" key="2">
    <source>
        <dbReference type="ARBA" id="ARBA00022692"/>
    </source>
</evidence>
<evidence type="ECO:0000313" key="8">
    <source>
        <dbReference type="Proteomes" id="UP000189981"/>
    </source>
</evidence>
<reference evidence="8" key="1">
    <citation type="submission" date="2017-02" db="EMBL/GenBank/DDBJ databases">
        <authorList>
            <person name="Varghese N."/>
            <person name="Submissions S."/>
        </authorList>
    </citation>
    <scope>NUCLEOTIDE SEQUENCE [LARGE SCALE GENOMIC DNA]</scope>
    <source>
        <strain evidence="8">DSM 22385</strain>
    </source>
</reference>
<feature type="transmembrane region" description="Helical" evidence="5">
    <location>
        <begin position="136"/>
        <end position="157"/>
    </location>
</feature>
<protein>
    <submittedName>
        <fullName evidence="7">MFS transporter, ACS family, hexuronate transporter</fullName>
    </submittedName>
</protein>
<evidence type="ECO:0000256" key="1">
    <source>
        <dbReference type="ARBA" id="ARBA00004141"/>
    </source>
</evidence>
<feature type="transmembrane region" description="Helical" evidence="5">
    <location>
        <begin position="328"/>
        <end position="351"/>
    </location>
</feature>
<feature type="transmembrane region" description="Helical" evidence="5">
    <location>
        <begin position="163"/>
        <end position="183"/>
    </location>
</feature>
<dbReference type="AlphaFoldDB" id="A0A1T5DWH9"/>
<gene>
    <name evidence="7" type="ORF">SAMN05661099_2685</name>
</gene>
<dbReference type="InterPro" id="IPR000849">
    <property type="entry name" value="Sugar_P_transporter"/>
</dbReference>
<feature type="transmembrane region" description="Helical" evidence="5">
    <location>
        <begin position="363"/>
        <end position="382"/>
    </location>
</feature>